<proteinExistence type="predicted"/>
<dbReference type="AlphaFoldDB" id="A0A915K1E4"/>
<name>A0A915K1E4_ROMCU</name>
<dbReference type="Gene3D" id="2.60.120.200">
    <property type="match status" value="1"/>
</dbReference>
<protein>
    <submittedName>
        <fullName evidence="2">Uncharacterized protein</fullName>
    </submittedName>
</protein>
<accession>A0A915K1E4</accession>
<dbReference type="WBParaSite" id="nRc.2.0.1.t32139-RA">
    <property type="protein sequence ID" value="nRc.2.0.1.t32139-RA"/>
    <property type="gene ID" value="nRc.2.0.1.g32139"/>
</dbReference>
<evidence type="ECO:0000313" key="2">
    <source>
        <dbReference type="WBParaSite" id="nRc.2.0.1.t32139-RA"/>
    </source>
</evidence>
<reference evidence="2" key="1">
    <citation type="submission" date="2022-11" db="UniProtKB">
        <authorList>
            <consortium name="WormBaseParasite"/>
        </authorList>
    </citation>
    <scope>IDENTIFICATION</scope>
</reference>
<evidence type="ECO:0000313" key="1">
    <source>
        <dbReference type="Proteomes" id="UP000887565"/>
    </source>
</evidence>
<keyword evidence="1" id="KW-1185">Reference proteome</keyword>
<sequence>MAAMISKKNFSILIEFKQREYSRGSLFAVYAGDSLVLEMTSDARDNSLKLFIRGKKW</sequence>
<dbReference type="Proteomes" id="UP000887565">
    <property type="component" value="Unplaced"/>
</dbReference>
<organism evidence="1 2">
    <name type="scientific">Romanomermis culicivorax</name>
    <name type="common">Nematode worm</name>
    <dbReference type="NCBI Taxonomy" id="13658"/>
    <lineage>
        <taxon>Eukaryota</taxon>
        <taxon>Metazoa</taxon>
        <taxon>Ecdysozoa</taxon>
        <taxon>Nematoda</taxon>
        <taxon>Enoplea</taxon>
        <taxon>Dorylaimia</taxon>
        <taxon>Mermithida</taxon>
        <taxon>Mermithoidea</taxon>
        <taxon>Mermithidae</taxon>
        <taxon>Romanomermis</taxon>
    </lineage>
</organism>